<evidence type="ECO:0000256" key="1">
    <source>
        <dbReference type="SAM" id="Coils"/>
    </source>
</evidence>
<keyword evidence="1" id="KW-0175">Coiled coil</keyword>
<name>A0A0R2F6A4_9LACO</name>
<dbReference type="STRING" id="1423730.FC75_GL001374"/>
<evidence type="ECO:0000313" key="4">
    <source>
        <dbReference type="Proteomes" id="UP000050865"/>
    </source>
</evidence>
<feature type="coiled-coil region" evidence="1">
    <location>
        <begin position="128"/>
        <end position="162"/>
    </location>
</feature>
<dbReference type="EMBL" id="AYZJ01000026">
    <property type="protein sequence ID" value="KRN23795.1"/>
    <property type="molecule type" value="Genomic_DNA"/>
</dbReference>
<protein>
    <recommendedName>
        <fullName evidence="5">GAF domain-containing protein</fullName>
    </recommendedName>
</protein>
<dbReference type="Proteomes" id="UP000050865">
    <property type="component" value="Unassembled WGS sequence"/>
</dbReference>
<evidence type="ECO:0000256" key="2">
    <source>
        <dbReference type="SAM" id="Phobius"/>
    </source>
</evidence>
<feature type="transmembrane region" description="Helical" evidence="2">
    <location>
        <begin position="104"/>
        <end position="123"/>
    </location>
</feature>
<keyword evidence="2" id="KW-0472">Membrane</keyword>
<comment type="caution">
    <text evidence="3">The sequence shown here is derived from an EMBL/GenBank/DDBJ whole genome shotgun (WGS) entry which is preliminary data.</text>
</comment>
<accession>A0A0R2F6A4</accession>
<gene>
    <name evidence="3" type="ORF">FC75_GL001374</name>
</gene>
<keyword evidence="2" id="KW-1133">Transmembrane helix</keyword>
<feature type="transmembrane region" description="Helical" evidence="2">
    <location>
        <begin position="21"/>
        <end position="39"/>
    </location>
</feature>
<proteinExistence type="predicted"/>
<organism evidence="3 4">
    <name type="scientific">Lacticaseibacillus camelliae DSM 22697 = JCM 13995</name>
    <dbReference type="NCBI Taxonomy" id="1423730"/>
    <lineage>
        <taxon>Bacteria</taxon>
        <taxon>Bacillati</taxon>
        <taxon>Bacillota</taxon>
        <taxon>Bacilli</taxon>
        <taxon>Lactobacillales</taxon>
        <taxon>Lactobacillaceae</taxon>
        <taxon>Lacticaseibacillus</taxon>
    </lineage>
</organism>
<evidence type="ECO:0008006" key="5">
    <source>
        <dbReference type="Google" id="ProtNLM"/>
    </source>
</evidence>
<keyword evidence="2" id="KW-0812">Transmembrane</keyword>
<dbReference type="AlphaFoldDB" id="A0A0R2F6A4"/>
<keyword evidence="4" id="KW-1185">Reference proteome</keyword>
<sequence>MKVMLGVFERSNAMTRRNNRAWGLRLIEPLIGLVLLGYLLAETDWVPEAFLPLIGFAYVAGFASYYGMGIGMYTWAATFFGSLYLTGVVRQQDVLLELWHFNTLLYWSGLLLVVAVIGGISSARSERYDDQVFQNETLEQNNEELNETLTAVNTSKEALKAKLLATDNQTTELFELFKVLDQAPPQLVPGAMVKLLQQFLAAENVAVYEPQNGALTRIAGSGDAGQSLTLAEPIVQRATLSKAPTIRTEADGPTAPIVVGAVHVDQQLAYIIGLDVALGDLTAQQMTLFSWFLKILGERMEAEMIRQAGYPRPGAQIVSQSANTGK</sequence>
<evidence type="ECO:0000313" key="3">
    <source>
        <dbReference type="EMBL" id="KRN23795.1"/>
    </source>
</evidence>
<dbReference type="PATRIC" id="fig|1423730.4.peg.1446"/>
<reference evidence="3 4" key="1">
    <citation type="journal article" date="2015" name="Genome Announc.">
        <title>Expanding the biotechnology potential of lactobacilli through comparative genomics of 213 strains and associated genera.</title>
        <authorList>
            <person name="Sun Z."/>
            <person name="Harris H.M."/>
            <person name="McCann A."/>
            <person name="Guo C."/>
            <person name="Argimon S."/>
            <person name="Zhang W."/>
            <person name="Yang X."/>
            <person name="Jeffery I.B."/>
            <person name="Cooney J.C."/>
            <person name="Kagawa T.F."/>
            <person name="Liu W."/>
            <person name="Song Y."/>
            <person name="Salvetti E."/>
            <person name="Wrobel A."/>
            <person name="Rasinkangas P."/>
            <person name="Parkhill J."/>
            <person name="Rea M.C."/>
            <person name="O'Sullivan O."/>
            <person name="Ritari J."/>
            <person name="Douillard F.P."/>
            <person name="Paul Ross R."/>
            <person name="Yang R."/>
            <person name="Briner A.E."/>
            <person name="Felis G.E."/>
            <person name="de Vos W.M."/>
            <person name="Barrangou R."/>
            <person name="Klaenhammer T.R."/>
            <person name="Caufield P.W."/>
            <person name="Cui Y."/>
            <person name="Zhang H."/>
            <person name="O'Toole P.W."/>
        </authorList>
    </citation>
    <scope>NUCLEOTIDE SEQUENCE [LARGE SCALE GENOMIC DNA]</scope>
    <source>
        <strain evidence="3 4">DSM 22697</strain>
    </source>
</reference>
<feature type="transmembrane region" description="Helical" evidence="2">
    <location>
        <begin position="73"/>
        <end position="92"/>
    </location>
</feature>